<proteinExistence type="predicted"/>
<protein>
    <recommendedName>
        <fullName evidence="4">WWE domain-containing protein</fullName>
    </recommendedName>
</protein>
<evidence type="ECO:0000313" key="2">
    <source>
        <dbReference type="EMBL" id="KAF1804050.1"/>
    </source>
</evidence>
<reference evidence="2 3" key="1">
    <citation type="submission" date="2019-09" db="EMBL/GenBank/DDBJ databases">
        <authorList>
            <consortium name="DOE Joint Genome Institute"/>
            <person name="Mondo S.J."/>
            <person name="Navarro-Mendoza M.I."/>
            <person name="Perez-Arques C."/>
            <person name="Panchal S."/>
            <person name="Nicolas F.E."/>
            <person name="Ganguly P."/>
            <person name="Pangilinan J."/>
            <person name="Grigoriev I."/>
            <person name="Heitman J."/>
            <person name="Sanya K."/>
            <person name="Garre V."/>
        </authorList>
    </citation>
    <scope>NUCLEOTIDE SEQUENCE [LARGE SCALE GENOMIC DNA]</scope>
    <source>
        <strain evidence="2 3">MU402</strain>
    </source>
</reference>
<evidence type="ECO:0008006" key="4">
    <source>
        <dbReference type="Google" id="ProtNLM"/>
    </source>
</evidence>
<name>A0A8H4F3Z7_MUCCL</name>
<accession>A0A8H4F3Z7</accession>
<dbReference type="InterPro" id="IPR037197">
    <property type="entry name" value="WWE_dom_sf"/>
</dbReference>
<feature type="region of interest" description="Disordered" evidence="1">
    <location>
        <begin position="16"/>
        <end position="58"/>
    </location>
</feature>
<comment type="caution">
    <text evidence="2">The sequence shown here is derived from an EMBL/GenBank/DDBJ whole genome shotgun (WGS) entry which is preliminary data.</text>
</comment>
<dbReference type="Proteomes" id="UP000469890">
    <property type="component" value="Unassembled WGS sequence"/>
</dbReference>
<evidence type="ECO:0000313" key="3">
    <source>
        <dbReference type="Proteomes" id="UP000469890"/>
    </source>
</evidence>
<evidence type="ECO:0000256" key="1">
    <source>
        <dbReference type="SAM" id="MobiDB-lite"/>
    </source>
</evidence>
<feature type="compositionally biased region" description="Polar residues" evidence="1">
    <location>
        <begin position="42"/>
        <end position="56"/>
    </location>
</feature>
<organism evidence="2 3">
    <name type="scientific">Mucor circinelloides f. lusitanicus</name>
    <name type="common">Mucor racemosus var. lusitanicus</name>
    <dbReference type="NCBI Taxonomy" id="29924"/>
    <lineage>
        <taxon>Eukaryota</taxon>
        <taxon>Fungi</taxon>
        <taxon>Fungi incertae sedis</taxon>
        <taxon>Mucoromycota</taxon>
        <taxon>Mucoromycotina</taxon>
        <taxon>Mucoromycetes</taxon>
        <taxon>Mucorales</taxon>
        <taxon>Mucorineae</taxon>
        <taxon>Mucoraceae</taxon>
        <taxon>Mucor</taxon>
    </lineage>
</organism>
<sequence length="134" mass="15593">MDHQYQAIYYNHNTANSRLPLTPNNSNSPPSVVDPRECPPHSSASKETNEHGSNSDTLHDYPQEITWLFFRDNKWVPFQSNNHYKIEQAFTLGGIYVDIKDLNFPHLKSIRVFPTRMYLSYLGMKYRLSCVIQG</sequence>
<feature type="compositionally biased region" description="Low complexity" evidence="1">
    <location>
        <begin position="16"/>
        <end position="31"/>
    </location>
</feature>
<dbReference type="AlphaFoldDB" id="A0A8H4F3Z7"/>
<dbReference type="EMBL" id="JAAECE010000003">
    <property type="protein sequence ID" value="KAF1804050.1"/>
    <property type="molecule type" value="Genomic_DNA"/>
</dbReference>
<gene>
    <name evidence="2" type="ORF">FB192DRAFT_1370968</name>
</gene>
<dbReference type="SUPFAM" id="SSF117839">
    <property type="entry name" value="WWE domain"/>
    <property type="match status" value="1"/>
</dbReference>